<dbReference type="Proteomes" id="UP000007886">
    <property type="component" value="Chromosome"/>
</dbReference>
<protein>
    <submittedName>
        <fullName evidence="1">Uncharacterized protein</fullName>
    </submittedName>
</protein>
<evidence type="ECO:0000313" key="2">
    <source>
        <dbReference type="Proteomes" id="UP000007886"/>
    </source>
</evidence>
<dbReference type="EMBL" id="AP012279">
    <property type="protein sequence ID" value="BAL75054.1"/>
    <property type="molecule type" value="Genomic_DNA"/>
</dbReference>
<accession>A0AAI8QBA0</accession>
<dbReference type="KEGG" id="brs:S23_18400"/>
<dbReference type="AlphaFoldDB" id="A0AAI8QBA0"/>
<keyword evidence="2" id="KW-1185">Reference proteome</keyword>
<gene>
    <name evidence="1" type="ORF">S23_18400</name>
</gene>
<evidence type="ECO:0000313" key="1">
    <source>
        <dbReference type="EMBL" id="BAL75054.1"/>
    </source>
</evidence>
<organism evidence="1 2">
    <name type="scientific">Bradyrhizobium cosmicum</name>
    <dbReference type="NCBI Taxonomy" id="1404864"/>
    <lineage>
        <taxon>Bacteria</taxon>
        <taxon>Pseudomonadati</taxon>
        <taxon>Pseudomonadota</taxon>
        <taxon>Alphaproteobacteria</taxon>
        <taxon>Hyphomicrobiales</taxon>
        <taxon>Nitrobacteraceae</taxon>
        <taxon>Bradyrhizobium</taxon>
    </lineage>
</organism>
<reference evidence="1 2" key="1">
    <citation type="journal article" date="2012" name="Microbes Environ.">
        <title>Complete genome sequence of Bradyrhizobium sp. S23321: insights into symbiosis evolution in soil oligotrophs.</title>
        <authorList>
            <person name="Okubo T."/>
            <person name="Tsukui T."/>
            <person name="Maita H."/>
            <person name="Okamoto S."/>
            <person name="Oshima K."/>
            <person name="Fujisawa T."/>
            <person name="Saito A."/>
            <person name="Futamata H."/>
            <person name="Hattori R."/>
            <person name="Shimomura Y."/>
            <person name="Haruta S."/>
            <person name="Morimoto S."/>
            <person name="Wang Y."/>
            <person name="Sakai Y."/>
            <person name="Hattori M."/>
            <person name="Aizawa S."/>
            <person name="Nagashima K.V.P."/>
            <person name="Masuda S."/>
            <person name="Hattori T."/>
            <person name="Yamashita A."/>
            <person name="Bao Z."/>
            <person name="Hayatsu M."/>
            <person name="Kajiya-Kanegae H."/>
            <person name="Yoshinaga I."/>
            <person name="Sakamoto K."/>
            <person name="Toyota K."/>
            <person name="Nakao M."/>
            <person name="Kohara M."/>
            <person name="Anda M."/>
            <person name="Niwa R."/>
            <person name="Jung-Hwan P."/>
            <person name="Sameshima-Saito R."/>
            <person name="Tokuda S."/>
            <person name="Yamamoto S."/>
            <person name="Yamamoto S."/>
            <person name="Yokoyama T."/>
            <person name="Akutsu T."/>
            <person name="Nakamura Y."/>
            <person name="Nakahira-Yanaka Y."/>
            <person name="Takada Hoshino Y."/>
            <person name="Hirakawa H."/>
            <person name="Mitsui H."/>
            <person name="Terasawa K."/>
            <person name="Itakura M."/>
            <person name="Sato S."/>
            <person name="Ikeda-Ohtsubo W."/>
            <person name="Sakakura N."/>
            <person name="Kaminuma E."/>
            <person name="Minamisawa K."/>
        </authorList>
    </citation>
    <scope>NUCLEOTIDE SEQUENCE [LARGE SCALE GENOMIC DNA]</scope>
    <source>
        <strain evidence="1 2">S23321</strain>
    </source>
</reference>
<sequence>MPPSCPAKAGEGDGRFLQTLVSLLAGTASTVVRAFLDTALRPVLTSERPVRAFNILMAILLRASLDPVFMDA</sequence>
<name>A0AAI8QBA0_9BRAD</name>
<proteinExistence type="predicted"/>